<gene>
    <name evidence="1" type="ORF">RhiirA1_452731</name>
</gene>
<evidence type="ECO:0000313" key="1">
    <source>
        <dbReference type="EMBL" id="PKC72097.1"/>
    </source>
</evidence>
<comment type="caution">
    <text evidence="1">The sequence shown here is derived from an EMBL/GenBank/DDBJ whole genome shotgun (WGS) entry which is preliminary data.</text>
</comment>
<dbReference type="AlphaFoldDB" id="A0A2N0S988"/>
<evidence type="ECO:0000313" key="2">
    <source>
        <dbReference type="Proteomes" id="UP000232688"/>
    </source>
</evidence>
<dbReference type="EMBL" id="LLXH01000138">
    <property type="protein sequence ID" value="PKC72097.1"/>
    <property type="molecule type" value="Genomic_DNA"/>
</dbReference>
<dbReference type="VEuPathDB" id="FungiDB:RhiirA1_452731"/>
<dbReference type="PANTHER" id="PTHR35385:SF2">
    <property type="entry name" value="PROTEIN B, PUTATIVE-RELATED"/>
    <property type="match status" value="1"/>
</dbReference>
<reference evidence="1 2" key="1">
    <citation type="submission" date="2017-10" db="EMBL/GenBank/DDBJ databases">
        <title>Extensive intraspecific genome diversity in a model arbuscular mycorrhizal fungus.</title>
        <authorList>
            <person name="Chen E.C.H."/>
            <person name="Morin E."/>
            <person name="Baudet D."/>
            <person name="Noel J."/>
            <person name="Ndikumana S."/>
            <person name="Charron P."/>
            <person name="St-Onge C."/>
            <person name="Giorgi J."/>
            <person name="Grigoriev I.V."/>
            <person name="Roux C."/>
            <person name="Martin F.M."/>
            <person name="Corradi N."/>
        </authorList>
    </citation>
    <scope>NUCLEOTIDE SEQUENCE [LARGE SCALE GENOMIC DNA]</scope>
    <source>
        <strain evidence="1 2">A1</strain>
    </source>
</reference>
<proteinExistence type="predicted"/>
<name>A0A2N0S988_9GLOM</name>
<accession>A0A2N0S988</accession>
<reference evidence="1 2" key="2">
    <citation type="submission" date="2017-10" db="EMBL/GenBank/DDBJ databases">
        <title>Genome analyses suggest a sexual origin of heterokaryosis in a supposedly ancient asexual fungus.</title>
        <authorList>
            <person name="Corradi N."/>
            <person name="Sedzielewska K."/>
            <person name="Noel J."/>
            <person name="Charron P."/>
            <person name="Farinelli L."/>
            <person name="Marton T."/>
            <person name="Kruger M."/>
            <person name="Pelin A."/>
            <person name="Brachmann A."/>
            <person name="Corradi N."/>
        </authorList>
    </citation>
    <scope>NUCLEOTIDE SEQUENCE [LARGE SCALE GENOMIC DNA]</scope>
    <source>
        <strain evidence="1 2">A1</strain>
    </source>
</reference>
<dbReference type="Proteomes" id="UP000232688">
    <property type="component" value="Unassembled WGS sequence"/>
</dbReference>
<dbReference type="PANTHER" id="PTHR35385">
    <property type="entry name" value="PROTEIN B, PUTATIVE-RELATED-RELATED"/>
    <property type="match status" value="1"/>
</dbReference>
<protein>
    <submittedName>
        <fullName evidence="1">Uncharacterized protein</fullName>
    </submittedName>
</protein>
<organism evidence="1 2">
    <name type="scientific">Rhizophagus irregularis</name>
    <dbReference type="NCBI Taxonomy" id="588596"/>
    <lineage>
        <taxon>Eukaryota</taxon>
        <taxon>Fungi</taxon>
        <taxon>Fungi incertae sedis</taxon>
        <taxon>Mucoromycota</taxon>
        <taxon>Glomeromycotina</taxon>
        <taxon>Glomeromycetes</taxon>
        <taxon>Glomerales</taxon>
        <taxon>Glomeraceae</taxon>
        <taxon>Rhizophagus</taxon>
    </lineage>
</organism>
<sequence length="235" mass="26607">MSDFHGAVIENYDITVTLTSGSTEGSINLHTNEEEVGNVREAFQYIDVNYMNWHSQDPTNDGIEYMITINLINLKQQSTMKQDQAESLSFRRVDKEVREKYLELFKDGHSPASAMYVHEDELHLSTTNDQELIEKYRDNELGGRNGGSMFQRLTEIVNDFNNSGRGKAILQEYNADVGKSFILCIVTGLMCRVHGKVRQTGELCYMDASSSFEFFNNLITLLYTSCTIGALPLAL</sequence>